<dbReference type="AlphaFoldDB" id="A0A1B5KWI6"/>
<dbReference type="InterPro" id="IPR027417">
    <property type="entry name" value="P-loop_NTPase"/>
</dbReference>
<comment type="caution">
    <text evidence="1">The sequence shown here is derived from an EMBL/GenBank/DDBJ whole genome shotgun (WGS) entry which is preliminary data.</text>
</comment>
<dbReference type="EMBL" id="BBTG02000004">
    <property type="protein sequence ID" value="GAO15398.1"/>
    <property type="molecule type" value="Genomic_DNA"/>
</dbReference>
<name>A0A1B5KWI6_USTVR</name>
<protein>
    <submittedName>
        <fullName evidence="1">Uncharacterized protein</fullName>
    </submittedName>
</protein>
<proteinExistence type="predicted"/>
<accession>A0A1B5KWI6</accession>
<evidence type="ECO:0000313" key="1">
    <source>
        <dbReference type="EMBL" id="GAO15398.1"/>
    </source>
</evidence>
<reference evidence="2" key="1">
    <citation type="journal article" date="2016" name="Genome Announc.">
        <title>Genome sequence of Ustilaginoidea virens IPU010, a rice pathogenic fungus causing false smut.</title>
        <authorList>
            <person name="Kumagai T."/>
            <person name="Ishii T."/>
            <person name="Terai G."/>
            <person name="Umemura M."/>
            <person name="Machida M."/>
            <person name="Asai K."/>
        </authorList>
    </citation>
    <scope>NUCLEOTIDE SEQUENCE [LARGE SCALE GENOMIC DNA]</scope>
    <source>
        <strain evidence="2">IPU010</strain>
    </source>
</reference>
<sequence length="265" mass="28646">MTKMRAVVVGTQSGGESSLLEGVTGLSFSVASDLGTRFAAQAVLHQAPDEKLSAMVSAAPGPSILDDEARKERLLEFAKQMDADELSGSESAWMLDGLFAAEYMALPSSDVRAVENLAKRFSDDIPRILRTRSTSFERVRRSRAFPMTHRPAGIRNHCPIPAPGIKAVIDAGNNPGNQEFFRMVRAADPTGNRPVGIIIKCEALQPGDKDGPSPWNALPKGRVGAKALKPFLGQLLMNSFAVKGFEGFIRHSLCYRIGEIIIALI</sequence>
<dbReference type="InterPro" id="IPR022812">
    <property type="entry name" value="Dynamin"/>
</dbReference>
<evidence type="ECO:0000313" key="2">
    <source>
        <dbReference type="Proteomes" id="UP000054053"/>
    </source>
</evidence>
<dbReference type="PRINTS" id="PR00195">
    <property type="entry name" value="DYNAMIN"/>
</dbReference>
<dbReference type="Proteomes" id="UP000054053">
    <property type="component" value="Unassembled WGS sequence"/>
</dbReference>
<organism evidence="1 2">
    <name type="scientific">Ustilaginoidea virens</name>
    <name type="common">Rice false smut fungus</name>
    <name type="synonym">Villosiclava virens</name>
    <dbReference type="NCBI Taxonomy" id="1159556"/>
    <lineage>
        <taxon>Eukaryota</taxon>
        <taxon>Fungi</taxon>
        <taxon>Dikarya</taxon>
        <taxon>Ascomycota</taxon>
        <taxon>Pezizomycotina</taxon>
        <taxon>Sordariomycetes</taxon>
        <taxon>Hypocreomycetidae</taxon>
        <taxon>Hypocreales</taxon>
        <taxon>Clavicipitaceae</taxon>
        <taxon>Ustilaginoidea</taxon>
    </lineage>
</organism>
<dbReference type="Gene3D" id="3.40.50.300">
    <property type="entry name" value="P-loop containing nucleotide triphosphate hydrolases"/>
    <property type="match status" value="2"/>
</dbReference>
<gene>
    <name evidence="1" type="ORF">UVI_02010610</name>
</gene>